<name>A0A9P7BM62_RHIOR</name>
<sequence>MNPLSKRQFSKAINDYKASIRVIIQDSNIPRNIKKKLDWQIKELKDVNFHGYYQKNNKRPLPSPHINVEDNNNNITNIANIKRLRLLVKPHVNNVPRHTPDASTIFHDDEYACINLDDYTYDDENKYEIDEVNVGKLFKKYQLEAAKQIKSKGCFLEADIQELLAINNILLIKSGQTSRLVSGFLVKHAFCLFNVKSNKSLDTKNHTITMSKAAKKINELLSDDDYNTHDDMMITGIRNLLEIIPKYKFNGLVKESQVGCSLIR</sequence>
<organism evidence="1 2">
    <name type="scientific">Rhizopus oryzae</name>
    <name type="common">Mucormycosis agent</name>
    <name type="synonym">Rhizopus arrhizus var. delemar</name>
    <dbReference type="NCBI Taxonomy" id="64495"/>
    <lineage>
        <taxon>Eukaryota</taxon>
        <taxon>Fungi</taxon>
        <taxon>Fungi incertae sedis</taxon>
        <taxon>Mucoromycota</taxon>
        <taxon>Mucoromycotina</taxon>
        <taxon>Mucoromycetes</taxon>
        <taxon>Mucorales</taxon>
        <taxon>Mucorineae</taxon>
        <taxon>Rhizopodaceae</taxon>
        <taxon>Rhizopus</taxon>
    </lineage>
</organism>
<comment type="caution">
    <text evidence="1">The sequence shown here is derived from an EMBL/GenBank/DDBJ whole genome shotgun (WGS) entry which is preliminary data.</text>
</comment>
<keyword evidence="2" id="KW-1185">Reference proteome</keyword>
<protein>
    <submittedName>
        <fullName evidence="1">Uncharacterized protein</fullName>
    </submittedName>
</protein>
<dbReference type="EMBL" id="JAANQT010002805">
    <property type="protein sequence ID" value="KAG1301817.1"/>
    <property type="molecule type" value="Genomic_DNA"/>
</dbReference>
<dbReference type="Proteomes" id="UP000716291">
    <property type="component" value="Unassembled WGS sequence"/>
</dbReference>
<evidence type="ECO:0000313" key="2">
    <source>
        <dbReference type="Proteomes" id="UP000716291"/>
    </source>
</evidence>
<gene>
    <name evidence="1" type="ORF">G6F64_011465</name>
</gene>
<evidence type="ECO:0000313" key="1">
    <source>
        <dbReference type="EMBL" id="KAG1301817.1"/>
    </source>
</evidence>
<reference evidence="1" key="1">
    <citation type="journal article" date="2020" name="Microb. Genom.">
        <title>Genetic diversity of clinical and environmental Mucorales isolates obtained from an investigation of mucormycosis cases among solid organ transplant recipients.</title>
        <authorList>
            <person name="Nguyen M.H."/>
            <person name="Kaul D."/>
            <person name="Muto C."/>
            <person name="Cheng S.J."/>
            <person name="Richter R.A."/>
            <person name="Bruno V.M."/>
            <person name="Liu G."/>
            <person name="Beyhan S."/>
            <person name="Sundermann A.J."/>
            <person name="Mounaud S."/>
            <person name="Pasculle A.W."/>
            <person name="Nierman W.C."/>
            <person name="Driscoll E."/>
            <person name="Cumbie R."/>
            <person name="Clancy C.J."/>
            <person name="Dupont C.L."/>
        </authorList>
    </citation>
    <scope>NUCLEOTIDE SEQUENCE</scope>
    <source>
        <strain evidence="1">GL11</strain>
    </source>
</reference>
<proteinExistence type="predicted"/>
<accession>A0A9P7BM62</accession>
<dbReference type="AlphaFoldDB" id="A0A9P7BM62"/>